<proteinExistence type="predicted"/>
<sequence>MKRIKSGRLPCFAQFYLSSSQLWPSPRSWFPSGLNEGDTVILNEPTTSNWTIDEMVDTHSYQCQDRSLDSYASVLFRCPNTTNGKEAFMRLCFQVPHAGHENADKASRTREATKFTPPELKAYKFLISKRSQNTPTLLAYDIGSQDSLGAVPKGHTYHMDCMGDGSRKTPRRFQICLCVLGYGLR</sequence>
<dbReference type="EMBL" id="AKCT01000108">
    <property type="protein sequence ID" value="EKV15940.1"/>
    <property type="molecule type" value="Genomic_DNA"/>
</dbReference>
<name>K9G1U4_PEND2</name>
<protein>
    <submittedName>
        <fullName evidence="1">Uncharacterized protein</fullName>
    </submittedName>
</protein>
<evidence type="ECO:0000313" key="2">
    <source>
        <dbReference type="Proteomes" id="UP000009882"/>
    </source>
</evidence>
<dbReference type="STRING" id="1170229.K9G1U4"/>
<organism evidence="1 2">
    <name type="scientific">Penicillium digitatum (strain PHI26 / CECT 20796)</name>
    <name type="common">Green mold</name>
    <dbReference type="NCBI Taxonomy" id="1170229"/>
    <lineage>
        <taxon>Eukaryota</taxon>
        <taxon>Fungi</taxon>
        <taxon>Dikarya</taxon>
        <taxon>Ascomycota</taxon>
        <taxon>Pezizomycotina</taxon>
        <taxon>Eurotiomycetes</taxon>
        <taxon>Eurotiomycetidae</taxon>
        <taxon>Eurotiales</taxon>
        <taxon>Aspergillaceae</taxon>
        <taxon>Penicillium</taxon>
    </lineage>
</organism>
<dbReference type="InParanoid" id="K9G1U4"/>
<dbReference type="HOGENOM" id="CLU_1461789_0_0_1"/>
<evidence type="ECO:0000313" key="1">
    <source>
        <dbReference type="EMBL" id="EKV15940.1"/>
    </source>
</evidence>
<comment type="caution">
    <text evidence="1">The sequence shown here is derived from an EMBL/GenBank/DDBJ whole genome shotgun (WGS) entry which is preliminary data.</text>
</comment>
<dbReference type="OMA" id="HAGHENA"/>
<dbReference type="AlphaFoldDB" id="K9G1U4"/>
<accession>K9G1U4</accession>
<dbReference type="Proteomes" id="UP000009882">
    <property type="component" value="Unassembled WGS sequence"/>
</dbReference>
<reference evidence="2" key="1">
    <citation type="journal article" date="2012" name="BMC Genomics">
        <title>Genome sequence of the necrotrophic fungus Penicillium digitatum, the main postharvest pathogen of citrus.</title>
        <authorList>
            <person name="Marcet-Houben M."/>
            <person name="Ballester A.-R."/>
            <person name="de la Fuente B."/>
            <person name="Harries E."/>
            <person name="Marcos J.F."/>
            <person name="Gonzalez-Candelas L."/>
            <person name="Gabaldon T."/>
        </authorList>
    </citation>
    <scope>NUCLEOTIDE SEQUENCE [LARGE SCALE GENOMIC DNA]</scope>
    <source>
        <strain evidence="2">PHI26 / CECT 20796</strain>
    </source>
</reference>
<keyword evidence="2" id="KW-1185">Reference proteome</keyword>
<gene>
    <name evidence="1" type="ORF">PDIG_22950</name>
</gene>
<dbReference type="OrthoDB" id="5401170at2759"/>